<proteinExistence type="predicted"/>
<dbReference type="InterPro" id="IPR046582">
    <property type="entry name" value="DUF6630"/>
</dbReference>
<dbReference type="Proteomes" id="UP000279962">
    <property type="component" value="Chromosome"/>
</dbReference>
<dbReference type="EMBL" id="CP033133">
    <property type="protein sequence ID" value="AYO55484.1"/>
    <property type="molecule type" value="Genomic_DNA"/>
</dbReference>
<reference evidence="2 3" key="1">
    <citation type="submission" date="2018-10" db="EMBL/GenBank/DDBJ databases">
        <title>The complete genome of Acinetobacter wuhouensis strain WCHAW010062.</title>
        <authorList>
            <person name="Hu Y."/>
            <person name="Long H."/>
            <person name="Feng Y."/>
            <person name="Zong Z."/>
        </authorList>
    </citation>
    <scope>NUCLEOTIDE SEQUENCE [LARGE SCALE GENOMIC DNA]</scope>
    <source>
        <strain evidence="2 3">WCHAW010062</strain>
    </source>
</reference>
<organism evidence="2 3">
    <name type="scientific">Acinetobacter wuhouensis</name>
    <dbReference type="NCBI Taxonomy" id="1879050"/>
    <lineage>
        <taxon>Bacteria</taxon>
        <taxon>Pseudomonadati</taxon>
        <taxon>Pseudomonadota</taxon>
        <taxon>Gammaproteobacteria</taxon>
        <taxon>Moraxellales</taxon>
        <taxon>Moraxellaceae</taxon>
        <taxon>Acinetobacter</taxon>
    </lineage>
</organism>
<accession>A0A3G2T5A2</accession>
<name>A0A3G2T5A2_9GAMM</name>
<sequence>MLKEQKLAEMPRIYYKSEQLAGQALDQMILSSSEFDEIFTQAEHRLYEFSSPESGFFKRLFGKDNACFRYVQLSKDGIPYTTREGSFFLPVSLIFYDVDDASFPTLFYFIAKLGDQLELRQCQAGQGVQWFQIPDLHEEVTDPKIIHKIKNSLSALKEKTAIEFAGRPLHEQSELGADSEECSEEYPELDEYLKQAYAQLAEICLKQHPRKSVALDYIQQMKNIDDDFFSSIGQLMDDLWQENIRLFVSMDWKQEVTDLEWHLQSMLKDNWQLELTLPDLALMGDDAVVSEDGVFEQYHQVLLQQGLKLGFVDMDSDSYIFMLHPVDETETVKKYVEIIGYRYL</sequence>
<gene>
    <name evidence="2" type="ORF">CDG68_18290</name>
</gene>
<dbReference type="AlphaFoldDB" id="A0A3G2T5A2"/>
<dbReference type="Pfam" id="PF20335">
    <property type="entry name" value="DUF6630"/>
    <property type="match status" value="1"/>
</dbReference>
<evidence type="ECO:0000259" key="1">
    <source>
        <dbReference type="Pfam" id="PF20335"/>
    </source>
</evidence>
<evidence type="ECO:0000313" key="3">
    <source>
        <dbReference type="Proteomes" id="UP000279962"/>
    </source>
</evidence>
<evidence type="ECO:0000313" key="2">
    <source>
        <dbReference type="EMBL" id="AYO55484.1"/>
    </source>
</evidence>
<feature type="domain" description="DUF6630" evidence="1">
    <location>
        <begin position="236"/>
        <end position="342"/>
    </location>
</feature>
<protein>
    <recommendedName>
        <fullName evidence="1">DUF6630 domain-containing protein</fullName>
    </recommendedName>
</protein>